<gene>
    <name evidence="2" type="ORF">THAOC_33815</name>
</gene>
<protein>
    <submittedName>
        <fullName evidence="2">Uncharacterized protein</fullName>
    </submittedName>
</protein>
<dbReference type="EMBL" id="AGNL01046936">
    <property type="protein sequence ID" value="EJK47458.1"/>
    <property type="molecule type" value="Genomic_DNA"/>
</dbReference>
<comment type="caution">
    <text evidence="2">The sequence shown here is derived from an EMBL/GenBank/DDBJ whole genome shotgun (WGS) entry which is preliminary data.</text>
</comment>
<reference evidence="2 3" key="1">
    <citation type="journal article" date="2012" name="Genome Biol.">
        <title>Genome and low-iron response of an oceanic diatom adapted to chronic iron limitation.</title>
        <authorList>
            <person name="Lommer M."/>
            <person name="Specht M."/>
            <person name="Roy A.S."/>
            <person name="Kraemer L."/>
            <person name="Andreson R."/>
            <person name="Gutowska M.A."/>
            <person name="Wolf J."/>
            <person name="Bergner S.V."/>
            <person name="Schilhabel M.B."/>
            <person name="Klostermeier U.C."/>
            <person name="Beiko R.G."/>
            <person name="Rosenstiel P."/>
            <person name="Hippler M."/>
            <person name="Laroche J."/>
        </authorList>
    </citation>
    <scope>NUCLEOTIDE SEQUENCE [LARGE SCALE GENOMIC DNA]</scope>
    <source>
        <strain evidence="2 3">CCMP1005</strain>
    </source>
</reference>
<name>K0R3I8_THAOC</name>
<sequence>WTSEPALHVILDSDFTTVPFMDRGETPPNWSELCQYSSESYVDESIQLAEEWLSSQTVNTTLMSRKPQDILIESRALRGGLVRAVMARRLPRLGMRILIMPGLARDRLVLPYHEEVRNRQECFHASMELVQETAMLREVEGSSAGQNPIGNIYSQRELKLMNQPADKGPQAPEEQSFTTLPERINI</sequence>
<evidence type="ECO:0000256" key="1">
    <source>
        <dbReference type="SAM" id="MobiDB-lite"/>
    </source>
</evidence>
<organism evidence="2 3">
    <name type="scientific">Thalassiosira oceanica</name>
    <name type="common">Marine diatom</name>
    <dbReference type="NCBI Taxonomy" id="159749"/>
    <lineage>
        <taxon>Eukaryota</taxon>
        <taxon>Sar</taxon>
        <taxon>Stramenopiles</taxon>
        <taxon>Ochrophyta</taxon>
        <taxon>Bacillariophyta</taxon>
        <taxon>Coscinodiscophyceae</taxon>
        <taxon>Thalassiosirophycidae</taxon>
        <taxon>Thalassiosirales</taxon>
        <taxon>Thalassiosiraceae</taxon>
        <taxon>Thalassiosira</taxon>
    </lineage>
</organism>
<evidence type="ECO:0000313" key="3">
    <source>
        <dbReference type="Proteomes" id="UP000266841"/>
    </source>
</evidence>
<dbReference type="AlphaFoldDB" id="K0R3I8"/>
<evidence type="ECO:0000313" key="2">
    <source>
        <dbReference type="EMBL" id="EJK47458.1"/>
    </source>
</evidence>
<keyword evidence="3" id="KW-1185">Reference proteome</keyword>
<feature type="non-terminal residue" evidence="2">
    <location>
        <position position="1"/>
    </location>
</feature>
<dbReference type="Proteomes" id="UP000266841">
    <property type="component" value="Unassembled WGS sequence"/>
</dbReference>
<proteinExistence type="predicted"/>
<feature type="region of interest" description="Disordered" evidence="1">
    <location>
        <begin position="163"/>
        <end position="186"/>
    </location>
</feature>
<accession>K0R3I8</accession>